<dbReference type="InterPro" id="IPR016084">
    <property type="entry name" value="Haem_Oase-like_multi-hlx"/>
</dbReference>
<proteinExistence type="predicted"/>
<dbReference type="GO" id="GO:0004392">
    <property type="term" value="F:heme oxygenase (decyclizing) activity"/>
    <property type="evidence" value="ECO:0007669"/>
    <property type="project" value="InterPro"/>
</dbReference>
<keyword evidence="2" id="KW-1185">Reference proteome</keyword>
<dbReference type="OrthoDB" id="9149607at2"/>
<dbReference type="AlphaFoldDB" id="A0A4S1W393"/>
<dbReference type="GO" id="GO:0006788">
    <property type="term" value="P:heme oxidation"/>
    <property type="evidence" value="ECO:0007669"/>
    <property type="project" value="InterPro"/>
</dbReference>
<dbReference type="EMBL" id="SRXU01000013">
    <property type="protein sequence ID" value="TGX37271.1"/>
    <property type="molecule type" value="Genomic_DNA"/>
</dbReference>
<comment type="caution">
    <text evidence="1">The sequence shown here is derived from an EMBL/GenBank/DDBJ whole genome shotgun (WGS) entry which is preliminary data.</text>
</comment>
<name>A0A4S1W393_9SPHN</name>
<protein>
    <submittedName>
        <fullName evidence="1">Heme oxygenase</fullName>
    </submittedName>
</protein>
<dbReference type="RefSeq" id="WP_135987437.1">
    <property type="nucleotide sequence ID" value="NZ_JAASQM010000001.1"/>
</dbReference>
<gene>
    <name evidence="1" type="ORF">E5A74_20200</name>
</gene>
<dbReference type="CDD" id="cd19166">
    <property type="entry name" value="HemeO-bac"/>
    <property type="match status" value="1"/>
</dbReference>
<dbReference type="Gene3D" id="1.20.910.10">
    <property type="entry name" value="Heme oxygenase-like"/>
    <property type="match status" value="1"/>
</dbReference>
<dbReference type="Proteomes" id="UP000309848">
    <property type="component" value="Unassembled WGS sequence"/>
</dbReference>
<sequence>MNPAHKALRDGTAEAHDRVDAAFAAFDLGDRESYAAFLRAHAEVLLPLEAALPGARVTPDWEDRKRGALLREDLAFLRDAPLRHPGETPDDGEKADGAWDEAAIAGALYVIEGSRLGGRFLARQLPHGFPRAYLDADQPSEKWRNLLERFEPILYQPAQLQSALASAHSVFAAFERSAKRWAKG</sequence>
<accession>A0A4S1W393</accession>
<dbReference type="SUPFAM" id="SSF48613">
    <property type="entry name" value="Heme oxygenase-like"/>
    <property type="match status" value="1"/>
</dbReference>
<reference evidence="1 2" key="1">
    <citation type="submission" date="2019-04" db="EMBL/GenBank/DDBJ databases">
        <title>Sphingomonas psychrotolerans sp. nov., isolated from soil in the Tianshan Mountains, Xinjiang, China.</title>
        <authorList>
            <person name="Luo Y."/>
            <person name="Sheng H."/>
        </authorList>
    </citation>
    <scope>NUCLEOTIDE SEQUENCE [LARGE SCALE GENOMIC DNA]</scope>
    <source>
        <strain evidence="1 2">KIS18-15</strain>
    </source>
</reference>
<dbReference type="InterPro" id="IPR016053">
    <property type="entry name" value="Haem_Oase-like"/>
</dbReference>
<evidence type="ECO:0000313" key="2">
    <source>
        <dbReference type="Proteomes" id="UP000309848"/>
    </source>
</evidence>
<dbReference type="Pfam" id="PF01126">
    <property type="entry name" value="Heme_oxygenase"/>
    <property type="match status" value="1"/>
</dbReference>
<organism evidence="1 2">
    <name type="scientific">Sphingomonas naasensis</name>
    <dbReference type="NCBI Taxonomy" id="1344951"/>
    <lineage>
        <taxon>Bacteria</taxon>
        <taxon>Pseudomonadati</taxon>
        <taxon>Pseudomonadota</taxon>
        <taxon>Alphaproteobacteria</taxon>
        <taxon>Sphingomonadales</taxon>
        <taxon>Sphingomonadaceae</taxon>
        <taxon>Sphingomonas</taxon>
    </lineage>
</organism>
<evidence type="ECO:0000313" key="1">
    <source>
        <dbReference type="EMBL" id="TGX37271.1"/>
    </source>
</evidence>